<dbReference type="STRING" id="75922.BST47_02655"/>
<evidence type="ECO:0000313" key="2">
    <source>
        <dbReference type="EMBL" id="ORB68804.1"/>
    </source>
</evidence>
<evidence type="ECO:0000256" key="1">
    <source>
        <dbReference type="SAM" id="MobiDB-lite"/>
    </source>
</evidence>
<sequence length="123" mass="13888">MTNCTTCGHPTTTGQSTHYTCGGIEPTDQRFAPDLAATHIVRLLNRNQPQRPYELWVRLRPELADHFDAAIDLLMQAGKIRRTKGKLSLAPERRVRRRPRAAVDDGTEDGLFELPPDARVQRS</sequence>
<protein>
    <submittedName>
        <fullName evidence="2">Uncharacterized protein</fullName>
    </submittedName>
</protein>
<dbReference type="EMBL" id="MVIM01000001">
    <property type="protein sequence ID" value="ORB68804.1"/>
    <property type="molecule type" value="Genomic_DNA"/>
</dbReference>
<accession>A0A1X0K0Z0</accession>
<dbReference type="Proteomes" id="UP000192411">
    <property type="component" value="Unassembled WGS sequence"/>
</dbReference>
<keyword evidence="3" id="KW-1185">Reference proteome</keyword>
<dbReference type="AlphaFoldDB" id="A0A1X0K0Z0"/>
<name>A0A1X0K0Z0_9MYCO</name>
<organism evidence="2 3">
    <name type="scientific">Mycolicibacterium tusciae</name>
    <dbReference type="NCBI Taxonomy" id="75922"/>
    <lineage>
        <taxon>Bacteria</taxon>
        <taxon>Bacillati</taxon>
        <taxon>Actinomycetota</taxon>
        <taxon>Actinomycetes</taxon>
        <taxon>Mycobacteriales</taxon>
        <taxon>Mycobacteriaceae</taxon>
        <taxon>Mycolicibacterium</taxon>
    </lineage>
</organism>
<gene>
    <name evidence="2" type="ORF">BST47_02655</name>
</gene>
<reference evidence="2 3" key="1">
    <citation type="submission" date="2017-02" db="EMBL/GenBank/DDBJ databases">
        <title>The new phylogeny of genus Mycobacterium.</title>
        <authorList>
            <person name="Tortoli E."/>
            <person name="Trovato A."/>
            <person name="Cirillo D.M."/>
        </authorList>
    </citation>
    <scope>NUCLEOTIDE SEQUENCE [LARGE SCALE GENOMIC DNA]</scope>
    <source>
        <strain evidence="2 3">DSM 44338</strain>
    </source>
</reference>
<feature type="region of interest" description="Disordered" evidence="1">
    <location>
        <begin position="91"/>
        <end position="123"/>
    </location>
</feature>
<proteinExistence type="predicted"/>
<dbReference type="RefSeq" id="WP_083123620.1">
    <property type="nucleotide sequence ID" value="NZ_MVIM01000001.1"/>
</dbReference>
<evidence type="ECO:0000313" key="3">
    <source>
        <dbReference type="Proteomes" id="UP000192411"/>
    </source>
</evidence>
<comment type="caution">
    <text evidence="2">The sequence shown here is derived from an EMBL/GenBank/DDBJ whole genome shotgun (WGS) entry which is preliminary data.</text>
</comment>